<evidence type="ECO:0000256" key="2">
    <source>
        <dbReference type="ARBA" id="ARBA00012167"/>
    </source>
</evidence>
<keyword evidence="6" id="KW-0547">Nucleotide-binding</keyword>
<evidence type="ECO:0000256" key="5">
    <source>
        <dbReference type="ARBA" id="ARBA00022723"/>
    </source>
</evidence>
<evidence type="ECO:0000256" key="3">
    <source>
        <dbReference type="ARBA" id="ARBA00022485"/>
    </source>
</evidence>
<keyword evidence="11 14" id="KW-0456">Lyase</keyword>
<evidence type="ECO:0000256" key="9">
    <source>
        <dbReference type="ARBA" id="ARBA00023134"/>
    </source>
</evidence>
<reference evidence="14" key="1">
    <citation type="submission" date="2019-11" db="EMBL/GenBank/DDBJ databases">
        <authorList>
            <person name="Feng L."/>
        </authorList>
    </citation>
    <scope>NUCLEOTIDE SEQUENCE</scope>
    <source>
        <strain evidence="14">IbartlettiiLFYP30</strain>
    </source>
</reference>
<dbReference type="UniPathway" id="UPA00344"/>
<dbReference type="SUPFAM" id="SSF102114">
    <property type="entry name" value="Radical SAM enzymes"/>
    <property type="match status" value="1"/>
</dbReference>
<evidence type="ECO:0000256" key="10">
    <source>
        <dbReference type="ARBA" id="ARBA00023150"/>
    </source>
</evidence>
<dbReference type="PANTHER" id="PTHR22960:SF0">
    <property type="entry name" value="MOLYBDENUM COFACTOR BIOSYNTHESIS PROTEIN 1"/>
    <property type="match status" value="1"/>
</dbReference>
<protein>
    <recommendedName>
        <fullName evidence="2">GTP 3',8-cyclase</fullName>
        <ecNumber evidence="2">4.1.99.22</ecNumber>
    </recommendedName>
</protein>
<evidence type="ECO:0000256" key="1">
    <source>
        <dbReference type="ARBA" id="ARBA00001966"/>
    </source>
</evidence>
<evidence type="ECO:0000256" key="7">
    <source>
        <dbReference type="ARBA" id="ARBA00023004"/>
    </source>
</evidence>
<dbReference type="SFLD" id="SFLDS00029">
    <property type="entry name" value="Radical_SAM"/>
    <property type="match status" value="1"/>
</dbReference>
<dbReference type="SFLD" id="SFLDG01383">
    <property type="entry name" value="cyclic_pyranopterin_phosphate"/>
    <property type="match status" value="1"/>
</dbReference>
<evidence type="ECO:0000256" key="4">
    <source>
        <dbReference type="ARBA" id="ARBA00022691"/>
    </source>
</evidence>
<dbReference type="EC" id="4.1.99.22" evidence="2"/>
<dbReference type="InterPro" id="IPR006638">
    <property type="entry name" value="Elp3/MiaA/NifB-like_rSAM"/>
</dbReference>
<keyword evidence="7" id="KW-0408">Iron</keyword>
<evidence type="ECO:0000256" key="6">
    <source>
        <dbReference type="ARBA" id="ARBA00022741"/>
    </source>
</evidence>
<keyword evidence="4" id="KW-0949">S-adenosyl-L-methionine</keyword>
<dbReference type="Pfam" id="PF06463">
    <property type="entry name" value="Mob_synth_C"/>
    <property type="match status" value="1"/>
</dbReference>
<comment type="cofactor">
    <cofactor evidence="1">
        <name>[4Fe-4S] cluster</name>
        <dbReference type="ChEBI" id="CHEBI:49883"/>
    </cofactor>
</comment>
<dbReference type="InterPro" id="IPR000385">
    <property type="entry name" value="MoaA_NifB_PqqE_Fe-S-bd_CS"/>
</dbReference>
<dbReference type="Gene3D" id="3.20.20.70">
    <property type="entry name" value="Aldolase class I"/>
    <property type="match status" value="1"/>
</dbReference>
<dbReference type="PANTHER" id="PTHR22960">
    <property type="entry name" value="MOLYBDOPTERIN COFACTOR SYNTHESIS PROTEIN A"/>
    <property type="match status" value="1"/>
</dbReference>
<dbReference type="EMBL" id="CACRUE010000033">
    <property type="protein sequence ID" value="VYU30395.1"/>
    <property type="molecule type" value="Genomic_DNA"/>
</dbReference>
<dbReference type="SFLD" id="SFLDG01067">
    <property type="entry name" value="SPASM/twitch_domain_containing"/>
    <property type="match status" value="1"/>
</dbReference>
<evidence type="ECO:0000256" key="11">
    <source>
        <dbReference type="ARBA" id="ARBA00023239"/>
    </source>
</evidence>
<dbReference type="GO" id="GO:0061799">
    <property type="term" value="F:cyclic pyranopterin monophosphate synthase activity"/>
    <property type="evidence" value="ECO:0007669"/>
    <property type="project" value="TreeGrafter"/>
</dbReference>
<evidence type="ECO:0000259" key="13">
    <source>
        <dbReference type="PROSITE" id="PS51918"/>
    </source>
</evidence>
<dbReference type="SMART" id="SM00729">
    <property type="entry name" value="Elp3"/>
    <property type="match status" value="1"/>
</dbReference>
<dbReference type="InterPro" id="IPR040064">
    <property type="entry name" value="MoaA-like"/>
</dbReference>
<dbReference type="PROSITE" id="PS51918">
    <property type="entry name" value="RADICAL_SAM"/>
    <property type="match status" value="1"/>
</dbReference>
<keyword evidence="5" id="KW-0479">Metal-binding</keyword>
<dbReference type="Pfam" id="PF04055">
    <property type="entry name" value="Radical_SAM"/>
    <property type="match status" value="1"/>
</dbReference>
<dbReference type="SFLD" id="SFLDG01386">
    <property type="entry name" value="main_SPASM_domain-containing"/>
    <property type="match status" value="1"/>
</dbReference>
<dbReference type="InterPro" id="IPR050105">
    <property type="entry name" value="MoCo_biosynth_MoaA/MoaC"/>
</dbReference>
<dbReference type="GO" id="GO:0046872">
    <property type="term" value="F:metal ion binding"/>
    <property type="evidence" value="ECO:0007669"/>
    <property type="project" value="UniProtKB-KW"/>
</dbReference>
<dbReference type="AlphaFoldDB" id="A0A6N3DQD5"/>
<feature type="domain" description="Radical SAM core" evidence="13">
    <location>
        <begin position="4"/>
        <end position="222"/>
    </location>
</feature>
<dbReference type="InterPro" id="IPR007197">
    <property type="entry name" value="rSAM"/>
</dbReference>
<sequence length="316" mass="36878">MKDEFNRDIEYLKISLNNTCNLRCAYCMPYRCENDIEQTRNRFMSTEDYKFIIKSMADFGIKKIEFTGGEPLLNSDLVELVHYAKNTCNIEEVIVSTNGIKFFEEALKLKNAGLDKVNIGINSLKEYKYDSVTRGGNLGNVLKSFSAALKLNIDTTVEMLVMNNFNYDELNDFIQLVKNFPITLRLFELMYVGELRKIFDEGYLNIVDVIENMDGLEKIPSDDNICRYYFKPGNSRGKIGVISRFNNSNCWNCNKIILSYDGKIRLCTYENKEYDILNYLHKPLTFSEVMKEIITRKPKDFNEIKDNITNRELYEL</sequence>
<keyword evidence="9" id="KW-0342">GTP-binding</keyword>
<dbReference type="GO" id="GO:0005525">
    <property type="term" value="F:GTP binding"/>
    <property type="evidence" value="ECO:0007669"/>
    <property type="project" value="UniProtKB-KW"/>
</dbReference>
<dbReference type="RefSeq" id="WP_156531016.1">
    <property type="nucleotide sequence ID" value="NZ_CACRUE010000033.1"/>
</dbReference>
<dbReference type="InterPro" id="IPR058240">
    <property type="entry name" value="rSAM_sf"/>
</dbReference>
<dbReference type="PROSITE" id="PS01305">
    <property type="entry name" value="MOAA_NIFB_PQQE"/>
    <property type="match status" value="1"/>
</dbReference>
<dbReference type="InterPro" id="IPR010505">
    <property type="entry name" value="MoaA_twitch"/>
</dbReference>
<keyword evidence="3" id="KW-0004">4Fe-4S</keyword>
<accession>A0A6N3DQD5</accession>
<dbReference type="CDD" id="cd01335">
    <property type="entry name" value="Radical_SAM"/>
    <property type="match status" value="1"/>
</dbReference>
<keyword evidence="8" id="KW-0411">Iron-sulfur</keyword>
<dbReference type="GO" id="GO:0051539">
    <property type="term" value="F:4 iron, 4 sulfur cluster binding"/>
    <property type="evidence" value="ECO:0007669"/>
    <property type="project" value="UniProtKB-KW"/>
</dbReference>
<evidence type="ECO:0000256" key="8">
    <source>
        <dbReference type="ARBA" id="ARBA00023014"/>
    </source>
</evidence>
<comment type="catalytic activity">
    <reaction evidence="12">
        <text>GTP + AH2 + S-adenosyl-L-methionine = (8S)-3',8-cyclo-7,8-dihydroguanosine 5'-triphosphate + 5'-deoxyadenosine + L-methionine + A + H(+)</text>
        <dbReference type="Rhea" id="RHEA:49576"/>
        <dbReference type="ChEBI" id="CHEBI:13193"/>
        <dbReference type="ChEBI" id="CHEBI:15378"/>
        <dbReference type="ChEBI" id="CHEBI:17319"/>
        <dbReference type="ChEBI" id="CHEBI:17499"/>
        <dbReference type="ChEBI" id="CHEBI:37565"/>
        <dbReference type="ChEBI" id="CHEBI:57844"/>
        <dbReference type="ChEBI" id="CHEBI:59789"/>
        <dbReference type="ChEBI" id="CHEBI:131766"/>
        <dbReference type="EC" id="4.1.99.22"/>
    </reaction>
</comment>
<proteinExistence type="predicted"/>
<evidence type="ECO:0000256" key="12">
    <source>
        <dbReference type="ARBA" id="ARBA00048697"/>
    </source>
</evidence>
<dbReference type="GO" id="GO:0061798">
    <property type="term" value="F:GTP 3',8'-cyclase activity"/>
    <property type="evidence" value="ECO:0007669"/>
    <property type="project" value="UniProtKB-EC"/>
</dbReference>
<dbReference type="InterPro" id="IPR013785">
    <property type="entry name" value="Aldolase_TIM"/>
</dbReference>
<organism evidence="14">
    <name type="scientific">Intestinibacter bartlettii</name>
    <dbReference type="NCBI Taxonomy" id="261299"/>
    <lineage>
        <taxon>Bacteria</taxon>
        <taxon>Bacillati</taxon>
        <taxon>Bacillota</taxon>
        <taxon>Clostridia</taxon>
        <taxon>Peptostreptococcales</taxon>
        <taxon>Peptostreptococcaceae</taxon>
        <taxon>Intestinibacter</taxon>
    </lineage>
</organism>
<name>A0A6N3DQD5_9FIRM</name>
<keyword evidence="10" id="KW-0501">Molybdenum cofactor biosynthesis</keyword>
<dbReference type="GO" id="GO:0006777">
    <property type="term" value="P:Mo-molybdopterin cofactor biosynthetic process"/>
    <property type="evidence" value="ECO:0007669"/>
    <property type="project" value="UniProtKB-KW"/>
</dbReference>
<evidence type="ECO:0000313" key="14">
    <source>
        <dbReference type="EMBL" id="VYU30395.1"/>
    </source>
</evidence>
<gene>
    <name evidence="14" type="primary">moaA_2</name>
    <name evidence="14" type="ORF">IBLFYP30_02302</name>
</gene>